<feature type="signal peptide" evidence="1">
    <location>
        <begin position="1"/>
        <end position="18"/>
    </location>
</feature>
<protein>
    <submittedName>
        <fullName evidence="2">Uncharacterized protein</fullName>
    </submittedName>
</protein>
<dbReference type="AlphaFoldDB" id="I3ZXV8"/>
<dbReference type="eggNOG" id="COG1629">
    <property type="taxonomic scope" value="Bacteria"/>
</dbReference>
<dbReference type="GeneID" id="71568600"/>
<dbReference type="PATRIC" id="fig|867902.3.peg.326"/>
<dbReference type="KEGG" id="orh:Ornrh_0324"/>
<dbReference type="GeneID" id="97257094"/>
<dbReference type="InterPro" id="IPR008969">
    <property type="entry name" value="CarboxyPept-like_regulatory"/>
</dbReference>
<keyword evidence="1" id="KW-0732">Signal</keyword>
<feature type="chain" id="PRO_5003685312" evidence="1">
    <location>
        <begin position="19"/>
        <end position="877"/>
    </location>
</feature>
<evidence type="ECO:0000313" key="2">
    <source>
        <dbReference type="EMBL" id="AFL96542.1"/>
    </source>
</evidence>
<dbReference type="HOGENOM" id="CLU_012729_1_0_10"/>
<organism evidence="2 3">
    <name type="scientific">Ornithobacterium rhinotracheale (strain ATCC 51463 / DSM 15997 / CCUG 23171 / CIP 104009 / LMG 9086)</name>
    <dbReference type="NCBI Taxonomy" id="867902"/>
    <lineage>
        <taxon>Bacteria</taxon>
        <taxon>Pseudomonadati</taxon>
        <taxon>Bacteroidota</taxon>
        <taxon>Flavobacteriia</taxon>
        <taxon>Flavobacteriales</taxon>
        <taxon>Weeksellaceae</taxon>
        <taxon>Ornithobacterium</taxon>
    </lineage>
</organism>
<sequence>MKKSIFLLFLLYSVGSFGQKCSFKGQLLDSINYPVYDASITAFDSKNKSLGFVFSDENGNFEFALPCEKIKFEINHISFSKRVETIDVKTENFKKIILTNEMVSLKDVIAKGRIPVQIKGDTIEYDAQSFQTGNEEVLEDILKKLPGVSIENGVAYYQGKPIKSIKVEGREVFGNNAKLISKNLPSDAVEKIQLSQKLKMNPFASSLQEEDQPELNIVLKEDKKSLVFGNLSIGGDAHKHTDLQENLFYFSRKVDGTLISDYNTFGKQVFSNQDYRELSGVTDYLRREGGLFSLRSSNSNAIAIDRNSPDMRSANTALNLGYQKNSKLYISGFVMANKSNVRYAESYRKMYQDFTQIDENKKEHDLLALLSRFTLNYSPKDDWQVKYQANFNAKKSENFTDNTSFVAENGSLKAFRKVNDDNDDQNFNQKLSVIKKMGEHNLGIYVLHLYNNETSTLAIKSNENPFYNIWNLSKGAEDYGFEKQTKNKSNVLSGLAVYNRLLTPVSNLRVTAGLNYNKQKLDNEFNSHQTTILNRVLKAADFSFSEIYADANYSRKIKNLNLNFGATLSAYHSENKQPKSSQTLKGTEVLPHASANLTAGYYTFKASYLQSYSLPSLSEFSEGLDVVNFNTLYEGNPLLNVAKNQRITAFVGYNNLFKFVDAYFQLSYLRKLDNIRNQVEANTLNQILSPFNANMPEHNYAANLGFSKRFSRKYQLKLKANWQKSDFDTRSNGKYFAVDNTSQNYQLNNLLKWNNLFELNFGSSFGVSNYKTGSRGNKFKTLSPFANMAFILGEKWLVESNYAYNEQWRNGDFLNHYHSLSASVRFRPAAKVFVKFSANNLLDNNLIVSEGFTDTYTYIYRKEVLGKYFILQVKYKF</sequence>
<dbReference type="EMBL" id="CP003283">
    <property type="protein sequence ID" value="AFL96542.1"/>
    <property type="molecule type" value="Genomic_DNA"/>
</dbReference>
<dbReference type="Proteomes" id="UP000006051">
    <property type="component" value="Chromosome"/>
</dbReference>
<reference evidence="2 3" key="1">
    <citation type="submission" date="2012-06" db="EMBL/GenBank/DDBJ databases">
        <title>The complete genome of Ornithobacterium rhinotracheale DSM 15997.</title>
        <authorList>
            <consortium name="US DOE Joint Genome Institute (JGI-PGF)"/>
            <person name="Lucas S."/>
            <person name="Copeland A."/>
            <person name="Lapidus A."/>
            <person name="Goodwin L."/>
            <person name="Pitluck S."/>
            <person name="Peters L."/>
            <person name="Mikhailova N."/>
            <person name="Teshima H."/>
            <person name="Kyrpides N."/>
            <person name="Mavromatis K."/>
            <person name="Pagani I."/>
            <person name="Ivanova N."/>
            <person name="Ovchinnikova G."/>
            <person name="Zeytun A."/>
            <person name="Detter J.C."/>
            <person name="Han C."/>
            <person name="Land M."/>
            <person name="Hauser L."/>
            <person name="Markowitz V."/>
            <person name="Cheng J.-F."/>
            <person name="Hugenholtz P."/>
            <person name="Woyke T."/>
            <person name="Wu D."/>
            <person name="Lang E."/>
            <person name="Kopitz M."/>
            <person name="Brambilla E."/>
            <person name="Klenk H.-P."/>
            <person name="Eisen J.A."/>
        </authorList>
    </citation>
    <scope>NUCLEOTIDE SEQUENCE [LARGE SCALE GENOMIC DNA]</scope>
    <source>
        <strain evidence="3">ATCC 51463 / DSM 15997 / CCUG 23171 / LMG 9086</strain>
    </source>
</reference>
<dbReference type="RefSeq" id="WP_014790172.1">
    <property type="nucleotide sequence ID" value="NC_018016.1"/>
</dbReference>
<dbReference type="SUPFAM" id="SSF49464">
    <property type="entry name" value="Carboxypeptidase regulatory domain-like"/>
    <property type="match status" value="1"/>
</dbReference>
<evidence type="ECO:0000313" key="3">
    <source>
        <dbReference type="Proteomes" id="UP000006051"/>
    </source>
</evidence>
<keyword evidence="3" id="KW-1185">Reference proteome</keyword>
<name>I3ZXV8_ORNRL</name>
<gene>
    <name evidence="2" type="ordered locus">Ornrh_0324</name>
</gene>
<evidence type="ECO:0000256" key="1">
    <source>
        <dbReference type="SAM" id="SignalP"/>
    </source>
</evidence>
<accession>I3ZXV8</accession>
<proteinExistence type="predicted"/>
<dbReference type="STRING" id="867902.Ornrh_0324"/>
<dbReference type="SUPFAM" id="SSF56935">
    <property type="entry name" value="Porins"/>
    <property type="match status" value="1"/>
</dbReference>